<dbReference type="SMART" id="SM00498">
    <property type="entry name" value="FH2"/>
    <property type="match status" value="1"/>
</dbReference>
<dbReference type="AlphaFoldDB" id="A0AAW1HDA5"/>
<dbReference type="PANTHER" id="PTHR23213">
    <property type="entry name" value="FORMIN-RELATED"/>
    <property type="match status" value="1"/>
</dbReference>
<dbReference type="Pfam" id="PF02181">
    <property type="entry name" value="FH2"/>
    <property type="match status" value="1"/>
</dbReference>
<evidence type="ECO:0000313" key="8">
    <source>
        <dbReference type="Proteomes" id="UP001443914"/>
    </source>
</evidence>
<feature type="compositionally biased region" description="Low complexity" evidence="3">
    <location>
        <begin position="167"/>
        <end position="180"/>
    </location>
</feature>
<dbReference type="SUPFAM" id="SSF101447">
    <property type="entry name" value="Formin homology 2 domain (FH2 domain)"/>
    <property type="match status" value="1"/>
</dbReference>
<dbReference type="InterPro" id="IPR015425">
    <property type="entry name" value="FH2_Formin"/>
</dbReference>
<feature type="signal peptide" evidence="5">
    <location>
        <begin position="1"/>
        <end position="22"/>
    </location>
</feature>
<feature type="compositionally biased region" description="Pro residues" evidence="3">
    <location>
        <begin position="369"/>
        <end position="386"/>
    </location>
</feature>
<dbReference type="Proteomes" id="UP001443914">
    <property type="component" value="Unassembled WGS sequence"/>
</dbReference>
<evidence type="ECO:0000259" key="6">
    <source>
        <dbReference type="PROSITE" id="PS51444"/>
    </source>
</evidence>
<feature type="compositionally biased region" description="Pro residues" evidence="3">
    <location>
        <begin position="395"/>
        <end position="448"/>
    </location>
</feature>
<name>A0AAW1HDA5_SAPOF</name>
<evidence type="ECO:0000256" key="2">
    <source>
        <dbReference type="RuleBase" id="RU361260"/>
    </source>
</evidence>
<dbReference type="PROSITE" id="PS51444">
    <property type="entry name" value="FH2"/>
    <property type="match status" value="1"/>
</dbReference>
<keyword evidence="4" id="KW-0812">Transmembrane</keyword>
<keyword evidence="8" id="KW-1185">Reference proteome</keyword>
<keyword evidence="5" id="KW-0732">Signal</keyword>
<dbReference type="InterPro" id="IPR042201">
    <property type="entry name" value="FH2_Formin_sf"/>
</dbReference>
<feature type="region of interest" description="Disordered" evidence="3">
    <location>
        <begin position="306"/>
        <end position="459"/>
    </location>
</feature>
<organism evidence="7 8">
    <name type="scientific">Saponaria officinalis</name>
    <name type="common">Common soapwort</name>
    <name type="synonym">Lychnis saponaria</name>
    <dbReference type="NCBI Taxonomy" id="3572"/>
    <lineage>
        <taxon>Eukaryota</taxon>
        <taxon>Viridiplantae</taxon>
        <taxon>Streptophyta</taxon>
        <taxon>Embryophyta</taxon>
        <taxon>Tracheophyta</taxon>
        <taxon>Spermatophyta</taxon>
        <taxon>Magnoliopsida</taxon>
        <taxon>eudicotyledons</taxon>
        <taxon>Gunneridae</taxon>
        <taxon>Pentapetalae</taxon>
        <taxon>Caryophyllales</taxon>
        <taxon>Caryophyllaceae</taxon>
        <taxon>Caryophylleae</taxon>
        <taxon>Saponaria</taxon>
    </lineage>
</organism>
<comment type="caution">
    <text evidence="7">The sequence shown here is derived from an EMBL/GenBank/DDBJ whole genome shotgun (WGS) entry which is preliminary data.</text>
</comment>
<feature type="transmembrane region" description="Helical" evidence="4">
    <location>
        <begin position="230"/>
        <end position="252"/>
    </location>
</feature>
<gene>
    <name evidence="7" type="ORF">RND81_12G203400</name>
</gene>
<dbReference type="Gene3D" id="1.20.58.2220">
    <property type="entry name" value="Formin, FH2 domain"/>
    <property type="match status" value="1"/>
</dbReference>
<feature type="region of interest" description="Disordered" evidence="3">
    <location>
        <begin position="145"/>
        <end position="224"/>
    </location>
</feature>
<keyword evidence="4" id="KW-1133">Transmembrane helix</keyword>
<protein>
    <recommendedName>
        <fullName evidence="2">Formin-like protein</fullName>
    </recommendedName>
</protein>
<feature type="compositionally biased region" description="Polar residues" evidence="3">
    <location>
        <begin position="306"/>
        <end position="325"/>
    </location>
</feature>
<dbReference type="PANTHER" id="PTHR23213:SF269">
    <property type="entry name" value="FORMIN-LIKE PROTEIN 5"/>
    <property type="match status" value="1"/>
</dbReference>
<evidence type="ECO:0000313" key="7">
    <source>
        <dbReference type="EMBL" id="KAK9673989.1"/>
    </source>
</evidence>
<feature type="compositionally biased region" description="Polar residues" evidence="3">
    <location>
        <begin position="887"/>
        <end position="897"/>
    </location>
</feature>
<accession>A0AAW1HDA5</accession>
<keyword evidence="4" id="KW-0472">Membrane</keyword>
<evidence type="ECO:0000256" key="4">
    <source>
        <dbReference type="SAM" id="Phobius"/>
    </source>
</evidence>
<sequence length="924" mass="100505">MQIKYVGISLVFLLLCCKFLGTFENEELIRGLLSGFNLVSASQQSDESLVEILENNCRLELIHLKRIYEDFGFTIPEAPRTTTGKRIRDHALPKVDVQKALSILDPQIKQSLYKCLSDNYVVSPVSGEDLGHVDWLQKHLGNILHTSDPTVNSRRQLAEAPSPSPKPARASSPRPSSRNRPGSKRKAPPPADTFLIPIPVPRASPSLDKDTADGGSDTTGDHHSNSQTTIIVAVVCTAVVTFIVAAILFLCCRKAFGGGTGLDHKDDSPLLRLSMSEYSVSGSERADSPSKTWAFETLGGKEKINNQLYSSNSTDSIGVESSSGKPSVEGATMVSSSESFKVGGANASSTALKPPPGRNNAPSPGIAPLKPPPGRADPIPPEPPASMMPATGMGGPPPPPPPKPPAAPPPPPPKKAGPPPPPPPGKKPGPPAPPPPKGGAAPPRPPPVAVKAGSTSADHYGAKTKLKPFFWDKVMANPDHSMVWDQIKSGSFQFNEEMIESLFGYAAAENKNEKKKDSSSSDPHSASQFIQLIDQKKAQNLSILLRALNVTTEEVRDALMEGNELQPELLETLLKMAPTAEEELRLRLFTGDISQLGPAERFLKVMVDIPFAFKRMEALLFMGTLQEESTTVKDNFSTLEAACKELRNSRLFLKLLEAVLKTGNRMNDGTYRGGAQAFKLDTLLKLADVKGTDGKTTLLHFVVQEIIRSEGLRAARASRESKSMSSVKSEDLLEDVTEESEEHYRSLGLQVVSGVGDQLQNVRKAACLDSDSVTGTIAKLGNGLLKAKNFLNKELDDLNEESGFHKALRSFVQNAEDGVMHLLEEEKRIMGLVKSTVDYFHGSSGKEEGLRLFVVVRDFLIILEKVCREVKARPKWPSRPQKREPPSRQTSTETPRTPFSPDFRNRLFPAIAERRMDSSSSDDD</sequence>
<comment type="similarity">
    <text evidence="1">Belongs to the formin-like family. Class-I subfamily.</text>
</comment>
<dbReference type="GO" id="GO:0045010">
    <property type="term" value="P:actin nucleation"/>
    <property type="evidence" value="ECO:0007669"/>
    <property type="project" value="InterPro"/>
</dbReference>
<reference evidence="7" key="1">
    <citation type="submission" date="2024-03" db="EMBL/GenBank/DDBJ databases">
        <title>WGS assembly of Saponaria officinalis var. Norfolk2.</title>
        <authorList>
            <person name="Jenkins J."/>
            <person name="Shu S."/>
            <person name="Grimwood J."/>
            <person name="Barry K."/>
            <person name="Goodstein D."/>
            <person name="Schmutz J."/>
            <person name="Leebens-Mack J."/>
            <person name="Osbourn A."/>
        </authorList>
    </citation>
    <scope>NUCLEOTIDE SEQUENCE [LARGE SCALE GENOMIC DNA]</scope>
    <source>
        <strain evidence="7">JIC</strain>
    </source>
</reference>
<feature type="domain" description="FH2" evidence="6">
    <location>
        <begin position="456"/>
        <end position="889"/>
    </location>
</feature>
<dbReference type="InterPro" id="IPR027643">
    <property type="entry name" value="Formin-like_plant"/>
</dbReference>
<evidence type="ECO:0000256" key="3">
    <source>
        <dbReference type="SAM" id="MobiDB-lite"/>
    </source>
</evidence>
<feature type="region of interest" description="Disordered" evidence="3">
    <location>
        <begin position="873"/>
        <end position="924"/>
    </location>
</feature>
<evidence type="ECO:0000256" key="5">
    <source>
        <dbReference type="SAM" id="SignalP"/>
    </source>
</evidence>
<evidence type="ECO:0000256" key="1">
    <source>
        <dbReference type="ARBA" id="ARBA00025793"/>
    </source>
</evidence>
<proteinExistence type="inferred from homology"/>
<dbReference type="GO" id="GO:0051015">
    <property type="term" value="F:actin filament binding"/>
    <property type="evidence" value="ECO:0007669"/>
    <property type="project" value="InterPro"/>
</dbReference>
<feature type="compositionally biased region" description="Polar residues" evidence="3">
    <location>
        <begin position="145"/>
        <end position="155"/>
    </location>
</feature>
<feature type="chain" id="PRO_5043699280" description="Formin-like protein" evidence="5">
    <location>
        <begin position="23"/>
        <end position="924"/>
    </location>
</feature>
<dbReference type="EMBL" id="JBDFQZ010000012">
    <property type="protein sequence ID" value="KAK9673989.1"/>
    <property type="molecule type" value="Genomic_DNA"/>
</dbReference>